<gene>
    <name evidence="2" type="ORF">TRSC58_04768</name>
</gene>
<evidence type="ECO:0000256" key="1">
    <source>
        <dbReference type="SAM" id="MobiDB-lite"/>
    </source>
</evidence>
<dbReference type="AlphaFoldDB" id="A0A061J0B1"/>
<reference evidence="2 3" key="1">
    <citation type="submission" date="2013-07" db="EMBL/GenBank/DDBJ databases">
        <authorList>
            <person name="Stoco P.H."/>
            <person name="Wagner G."/>
            <person name="Gerber A."/>
            <person name="Zaha A."/>
            <person name="Thompson C."/>
            <person name="Bartholomeu D.C."/>
            <person name="Luckemeyer D.D."/>
            <person name="Bahia D."/>
            <person name="Loreto E."/>
            <person name="Prestes E.B."/>
            <person name="Lima F.M."/>
            <person name="Rodrigues-Luiz G."/>
            <person name="Vallejo G.A."/>
            <person name="Filho J.F."/>
            <person name="Monteiro K.M."/>
            <person name="Tyler K.M."/>
            <person name="de Almeida L.G."/>
            <person name="Ortiz M.F."/>
            <person name="Siervo M.A."/>
            <person name="de Moraes M.H."/>
            <person name="Cunha O.L."/>
            <person name="Mendonca-Neto R."/>
            <person name="Silva R."/>
            <person name="Teixeira S.M."/>
            <person name="Murta S.M."/>
            <person name="Sincero T.C."/>
            <person name="Mendes T.A."/>
            <person name="Urmenyi T.P."/>
            <person name="Silva V.G."/>
            <person name="da Rocha W.D."/>
            <person name="Andersson B."/>
            <person name="Romanha A.J."/>
            <person name="Steindel M."/>
            <person name="de Vasconcelos A.T."/>
            <person name="Grisard E.C."/>
        </authorList>
    </citation>
    <scope>NUCLEOTIDE SEQUENCE [LARGE SCALE GENOMIC DNA]</scope>
    <source>
        <strain evidence="2 3">SC58</strain>
    </source>
</reference>
<dbReference type="EMBL" id="AUPL01004768">
    <property type="protein sequence ID" value="ESL07541.1"/>
    <property type="molecule type" value="Genomic_DNA"/>
</dbReference>
<sequence length="175" mass="19577">MLPWEEATAAELIAATAYHQLIQQQQESLLHQLHQACYPASVGCKRGPHGETAADKEFDEDETSGDGIQAGGDEMMVALGRWATAAHVTAKEASGRESKRIMEHCGEVVRGLLLQRALTTLRSLHPTHHTQGQTEVYVHHSAHEMSRRRQRVEFMLQRLPDMWAIITANAAERLH</sequence>
<dbReference type="OrthoDB" id="10309609at2759"/>
<dbReference type="Proteomes" id="UP000031737">
    <property type="component" value="Unassembled WGS sequence"/>
</dbReference>
<feature type="region of interest" description="Disordered" evidence="1">
    <location>
        <begin position="46"/>
        <end position="66"/>
    </location>
</feature>
<protein>
    <submittedName>
        <fullName evidence="2">Uncharacterized protein</fullName>
    </submittedName>
</protein>
<name>A0A061J0B1_TRYRA</name>
<comment type="caution">
    <text evidence="2">The sequence shown here is derived from an EMBL/GenBank/DDBJ whole genome shotgun (WGS) entry which is preliminary data.</text>
</comment>
<evidence type="ECO:0000313" key="2">
    <source>
        <dbReference type="EMBL" id="ESL07541.1"/>
    </source>
</evidence>
<keyword evidence="3" id="KW-1185">Reference proteome</keyword>
<evidence type="ECO:0000313" key="3">
    <source>
        <dbReference type="Proteomes" id="UP000031737"/>
    </source>
</evidence>
<accession>A0A061J0B1</accession>
<proteinExistence type="predicted"/>
<dbReference type="VEuPathDB" id="TriTrypDB:TRSC58_04768"/>
<organism evidence="2 3">
    <name type="scientific">Trypanosoma rangeli SC58</name>
    <dbReference type="NCBI Taxonomy" id="429131"/>
    <lineage>
        <taxon>Eukaryota</taxon>
        <taxon>Discoba</taxon>
        <taxon>Euglenozoa</taxon>
        <taxon>Kinetoplastea</taxon>
        <taxon>Metakinetoplastina</taxon>
        <taxon>Trypanosomatida</taxon>
        <taxon>Trypanosomatidae</taxon>
        <taxon>Trypanosoma</taxon>
        <taxon>Herpetosoma</taxon>
    </lineage>
</organism>